<dbReference type="AlphaFoldDB" id="A0A7E4W412"/>
<feature type="domain" description="HMG box" evidence="3">
    <location>
        <begin position="1080"/>
        <end position="1144"/>
    </location>
</feature>
<dbReference type="InterPro" id="IPR036910">
    <property type="entry name" value="HMG_box_dom_sf"/>
</dbReference>
<feature type="domain" description="HMG box" evidence="3">
    <location>
        <begin position="348"/>
        <end position="417"/>
    </location>
</feature>
<name>A0A7E4W412_PANRE</name>
<evidence type="ECO:0000256" key="2">
    <source>
        <dbReference type="SAM" id="MobiDB-lite"/>
    </source>
</evidence>
<sequence>MADWTPFGLFCDENYPLMRQLKPFRFFDDAAQKKILESAWTKLGGKNKQYYINEAAKQPINANTRYTALKNMKEADSSEDDDDYAFEIYRTEIRLILLQDPAFVKDHYHELKAVIKEGWIGLSEEQRLDFYERAVLATEDGYTGNSQKKQTSVIRGKFFGEGPKHLDLKYMNGAQGFHQTRSTEWTSHDYKILTNPIDTAAFEEFANVMHAEKPSLVGKTIWNKWMNLKPKERESYYLKAFQTAASIDADTLFLLEKQRSTQSDRTNFMHNYTEKHELEQAWNDISEEVRKIYIDKALNYYLERDQNPKTRFLGIYDYNKDKFMARATTIDDVNAELTPRLPLSFVHKDNEKNAFLVYMEKTRPQLLKQPGMVQKRFWEVNLVLWKQWCALSEGEQQPYYDTVRRYLQIRRKLKGWQLEAWKILGEDYKHRRAFFALDAEAKAKHAEVAMHNRKILLKKFPDLHEYYFWILPERTRYDLEYASSSSKSSLVDTVKNKAKGDSEELNNAYSPKYDYLMYTDVSDINAFEEYENDVEAMASKYITTNVWWRQFVNLTDEERNVYYDRAIETEAAKQSRILFAEDNCTVTKKSKKDQAYADEMPRLNEAWKNLSAPAKKYYVDLAKKELLKREKHKPEDHYFTNNAVYFSDIEVDNIHCDGHLVPKYSHVMHDFAKPEKNALTVYLKKHFTELYNEPGMADKRYFQLCLVLEQRFMNLSDEERQTYLDIVQVINNINGEIRNLPVTTKGVYYQKHKTLEHWQTANDEEKAVWQEEAKQNLKTLMEKFPALTEHFHWMVYRETSTESKATATNAKTAATEEPAVTNETTEDTSKEASGTWEVVNDNKAQKEASAPDAEITSPVVPETDNSSKTLSDKPTVGDYASEESDSSSASWEVVKDKTIPQEVEEGKFEKLDSELSGNVETLANTVEPTIDAKMDKQEATSVKAASALQEPAVDGNTSEDSESSTTWEVIKDEQSTPEEAASKTANTDAVEVAVHEDKSESSELAETLNLRKQLGIETSPELLEFILNATTAEKLSSAATCEVVDNEKKTGEDEPEPSNSVDTAAVPENAQESSANSTQAKKTPTAFMFYKKAMRRLNADQNFGKKDNVSQRQALISDWKKLSNEDKAVYFEKERLARLQLEKQ</sequence>
<feature type="region of interest" description="Disordered" evidence="2">
    <location>
        <begin position="937"/>
        <end position="1004"/>
    </location>
</feature>
<dbReference type="GO" id="GO:0005634">
    <property type="term" value="C:nucleus"/>
    <property type="evidence" value="ECO:0007669"/>
    <property type="project" value="UniProtKB-UniRule"/>
</dbReference>
<feature type="region of interest" description="Disordered" evidence="2">
    <location>
        <begin position="802"/>
        <end position="912"/>
    </location>
</feature>
<evidence type="ECO:0000313" key="5">
    <source>
        <dbReference type="WBParaSite" id="Pan_g6050.t1"/>
    </source>
</evidence>
<dbReference type="InterPro" id="IPR009071">
    <property type="entry name" value="HMG_box_dom"/>
</dbReference>
<feature type="region of interest" description="Disordered" evidence="2">
    <location>
        <begin position="1036"/>
        <end position="1082"/>
    </location>
</feature>
<keyword evidence="4" id="KW-1185">Reference proteome</keyword>
<reference evidence="5" key="2">
    <citation type="submission" date="2020-10" db="UniProtKB">
        <authorList>
            <consortium name="WormBaseParasite"/>
        </authorList>
    </citation>
    <scope>IDENTIFICATION</scope>
</reference>
<dbReference type="SUPFAM" id="SSF47095">
    <property type="entry name" value="HMG-box"/>
    <property type="match status" value="3"/>
</dbReference>
<proteinExistence type="predicted"/>
<accession>A0A7E4W412</accession>
<feature type="compositionally biased region" description="Low complexity" evidence="2">
    <location>
        <begin position="802"/>
        <end position="819"/>
    </location>
</feature>
<organism evidence="4 5">
    <name type="scientific">Panagrellus redivivus</name>
    <name type="common">Microworm</name>
    <dbReference type="NCBI Taxonomy" id="6233"/>
    <lineage>
        <taxon>Eukaryota</taxon>
        <taxon>Metazoa</taxon>
        <taxon>Ecdysozoa</taxon>
        <taxon>Nematoda</taxon>
        <taxon>Chromadorea</taxon>
        <taxon>Rhabditida</taxon>
        <taxon>Tylenchina</taxon>
        <taxon>Panagrolaimomorpha</taxon>
        <taxon>Panagrolaimoidea</taxon>
        <taxon>Panagrolaimidae</taxon>
        <taxon>Panagrellus</taxon>
    </lineage>
</organism>
<feature type="compositionally biased region" description="Polar residues" evidence="2">
    <location>
        <begin position="1070"/>
        <end position="1082"/>
    </location>
</feature>
<evidence type="ECO:0000259" key="3">
    <source>
        <dbReference type="PROSITE" id="PS50118"/>
    </source>
</evidence>
<feature type="DNA-binding region" description="HMG box" evidence="1">
    <location>
        <begin position="348"/>
        <end position="417"/>
    </location>
</feature>
<evidence type="ECO:0000256" key="1">
    <source>
        <dbReference type="PROSITE-ProRule" id="PRU00267"/>
    </source>
</evidence>
<dbReference type="WBParaSite" id="Pan_g6050.t1">
    <property type="protein sequence ID" value="Pan_g6050.t1"/>
    <property type="gene ID" value="Pan_g6050"/>
</dbReference>
<keyword evidence="1" id="KW-0539">Nucleus</keyword>
<keyword evidence="1" id="KW-0238">DNA-binding</keyword>
<reference evidence="4" key="1">
    <citation type="journal article" date="2013" name="Genetics">
        <title>The draft genome and transcriptome of Panagrellus redivivus are shaped by the harsh demands of a free-living lifestyle.</title>
        <authorList>
            <person name="Srinivasan J."/>
            <person name="Dillman A.R."/>
            <person name="Macchietto M.G."/>
            <person name="Heikkinen L."/>
            <person name="Lakso M."/>
            <person name="Fracchia K.M."/>
            <person name="Antoshechkin I."/>
            <person name="Mortazavi A."/>
            <person name="Wong G."/>
            <person name="Sternberg P.W."/>
        </authorList>
    </citation>
    <scope>NUCLEOTIDE SEQUENCE [LARGE SCALE GENOMIC DNA]</scope>
    <source>
        <strain evidence="4">MT8872</strain>
    </source>
</reference>
<dbReference type="PROSITE" id="PS50118">
    <property type="entry name" value="HMG_BOX_2"/>
    <property type="match status" value="2"/>
</dbReference>
<protein>
    <submittedName>
        <fullName evidence="5">HMG box domain-containing protein</fullName>
    </submittedName>
</protein>
<dbReference type="Gene3D" id="1.10.30.10">
    <property type="entry name" value="High mobility group box domain"/>
    <property type="match status" value="2"/>
</dbReference>
<dbReference type="Proteomes" id="UP000492821">
    <property type="component" value="Unassembled WGS sequence"/>
</dbReference>
<evidence type="ECO:0000313" key="4">
    <source>
        <dbReference type="Proteomes" id="UP000492821"/>
    </source>
</evidence>
<dbReference type="GO" id="GO:0003677">
    <property type="term" value="F:DNA binding"/>
    <property type="evidence" value="ECO:0007669"/>
    <property type="project" value="UniProtKB-UniRule"/>
</dbReference>
<feature type="compositionally biased region" description="Basic and acidic residues" evidence="2">
    <location>
        <begin position="893"/>
        <end position="912"/>
    </location>
</feature>
<feature type="DNA-binding region" description="HMG box" evidence="1">
    <location>
        <begin position="1080"/>
        <end position="1144"/>
    </location>
</feature>